<name>A0ABT8FYC1_9MICO</name>
<reference evidence="4" key="1">
    <citation type="submission" date="2023-06" db="EMBL/GenBank/DDBJ databases">
        <title>SYSU T00b26.</title>
        <authorList>
            <person name="Gao L."/>
            <person name="Fang B.-Z."/>
            <person name="Li W.-J."/>
        </authorList>
    </citation>
    <scope>NUCLEOTIDE SEQUENCE</scope>
    <source>
        <strain evidence="4">SYSU T00b26</strain>
    </source>
</reference>
<gene>
    <name evidence="4" type="ORF">QQX04_01680</name>
</gene>
<dbReference type="EMBL" id="JAUHPV010000001">
    <property type="protein sequence ID" value="MDN4471699.1"/>
    <property type="molecule type" value="Genomic_DNA"/>
</dbReference>
<evidence type="ECO:0000259" key="3">
    <source>
        <dbReference type="Pfam" id="PF01656"/>
    </source>
</evidence>
<keyword evidence="1" id="KW-0547">Nucleotide-binding</keyword>
<protein>
    <recommendedName>
        <fullName evidence="3">CobQ/CobB/MinD/ParA nucleotide binding domain-containing protein</fullName>
    </recommendedName>
</protein>
<keyword evidence="2" id="KW-0067">ATP-binding</keyword>
<sequence>MTTASVVLIVRGAREAALAAALDGHPDLTVVRRCADLTEGVAAVEAGHGSIVVLSEQPDLDREIVARLSAAGAVVVGAPATVDAREHLEALGTDEVIPPGGDAVDVAAAVLAALDRGSPLPPVPPVPPDRGRRGAVVALWGPTGAPGRTTVAVNLAAELAAAGTDTLCVDVDTYGGAVSHALGLLDEAPGIAALARASRNGVLDDDVVRRYALEAAPRLRVLGGLGRPERWPELSRAALDPVWPVLRRHAEATVVDCGFSCEEDERLSYDTRAPQRNAATLSALAEADVLIVVGRAEPLGIQRLVHALSSLDDSGAAAGARRLVVVNRVRASVGGRNPAQAVADALRRFSGIPEVWPVPDDPRACDAATIAGRTLRETRPRSPAARALAALALEVRGTIAEAGAARDGRDTASRARAAAT</sequence>
<dbReference type="RefSeq" id="WP_301125573.1">
    <property type="nucleotide sequence ID" value="NZ_JAUHPV010000001.1"/>
</dbReference>
<organism evidence="4 5">
    <name type="scientific">Demequina zhanjiangensis</name>
    <dbReference type="NCBI Taxonomy" id="3051659"/>
    <lineage>
        <taxon>Bacteria</taxon>
        <taxon>Bacillati</taxon>
        <taxon>Actinomycetota</taxon>
        <taxon>Actinomycetes</taxon>
        <taxon>Micrococcales</taxon>
        <taxon>Demequinaceae</taxon>
        <taxon>Demequina</taxon>
    </lineage>
</organism>
<dbReference type="InterPro" id="IPR050625">
    <property type="entry name" value="ParA/MinD_ATPase"/>
</dbReference>
<evidence type="ECO:0000313" key="5">
    <source>
        <dbReference type="Proteomes" id="UP001172738"/>
    </source>
</evidence>
<dbReference type="SUPFAM" id="SSF52540">
    <property type="entry name" value="P-loop containing nucleoside triphosphate hydrolases"/>
    <property type="match status" value="1"/>
</dbReference>
<evidence type="ECO:0000313" key="4">
    <source>
        <dbReference type="EMBL" id="MDN4471699.1"/>
    </source>
</evidence>
<evidence type="ECO:0000256" key="1">
    <source>
        <dbReference type="ARBA" id="ARBA00022741"/>
    </source>
</evidence>
<dbReference type="Gene3D" id="3.40.50.300">
    <property type="entry name" value="P-loop containing nucleotide triphosphate hydrolases"/>
    <property type="match status" value="1"/>
</dbReference>
<comment type="caution">
    <text evidence="4">The sequence shown here is derived from an EMBL/GenBank/DDBJ whole genome shotgun (WGS) entry which is preliminary data.</text>
</comment>
<dbReference type="PANTHER" id="PTHR43384:SF6">
    <property type="entry name" value="SEPTUM SITE-DETERMINING PROTEIN MIND HOMOLOG, CHLOROPLASTIC"/>
    <property type="match status" value="1"/>
</dbReference>
<keyword evidence="5" id="KW-1185">Reference proteome</keyword>
<dbReference type="PANTHER" id="PTHR43384">
    <property type="entry name" value="SEPTUM SITE-DETERMINING PROTEIN MIND HOMOLOG, CHLOROPLASTIC-RELATED"/>
    <property type="match status" value="1"/>
</dbReference>
<dbReference type="InterPro" id="IPR002586">
    <property type="entry name" value="CobQ/CobB/MinD/ParA_Nub-bd_dom"/>
</dbReference>
<evidence type="ECO:0000256" key="2">
    <source>
        <dbReference type="ARBA" id="ARBA00022840"/>
    </source>
</evidence>
<feature type="domain" description="CobQ/CobB/MinD/ParA nucleotide binding" evidence="3">
    <location>
        <begin position="140"/>
        <end position="365"/>
    </location>
</feature>
<dbReference type="Proteomes" id="UP001172738">
    <property type="component" value="Unassembled WGS sequence"/>
</dbReference>
<dbReference type="InterPro" id="IPR027417">
    <property type="entry name" value="P-loop_NTPase"/>
</dbReference>
<dbReference type="Pfam" id="PF01656">
    <property type="entry name" value="CbiA"/>
    <property type="match status" value="1"/>
</dbReference>
<accession>A0ABT8FYC1</accession>
<proteinExistence type="predicted"/>